<dbReference type="Gene3D" id="2.60.120.620">
    <property type="entry name" value="q2cbj1_9rhob like domain"/>
    <property type="match status" value="1"/>
</dbReference>
<keyword evidence="9" id="KW-1185">Reference proteome</keyword>
<keyword evidence="3" id="KW-0847">Vitamin C</keyword>
<evidence type="ECO:0000256" key="3">
    <source>
        <dbReference type="ARBA" id="ARBA00022896"/>
    </source>
</evidence>
<sequence length="284" mass="31408">MTVSSSPANLLTSVAFLNRFREATHAAYEAQQDSRVLWRLAELDRALGNLPVAAAEYQQYAVLHPEEKKAQVLGALMAGTAAGLVEDADGVIPFVLVKDLAPEIILKEIRRTLERKREQFAVAKIGHRELERVDLDTRAAVFFRGDEELHGMTQGLLRETIRAQGVLERLGLESISETREEVEAIAYASGGKYAVHRDNAPKVDNGRVLTVVWFIHDEPKGFSGGDLLLHDEPPAGQGFTRIVPVRNSAVFFPSNCLHEVTPVESTVSDVLCSRMVLNGWFLKP</sequence>
<dbReference type="InterPro" id="IPR006620">
    <property type="entry name" value="Pro_4_hyd_alph"/>
</dbReference>
<keyword evidence="2" id="KW-0479">Metal-binding</keyword>
<name>A0A7Y9PIR9_9BACT</name>
<dbReference type="GO" id="GO:0016705">
    <property type="term" value="F:oxidoreductase activity, acting on paired donors, with incorporation or reduction of molecular oxygen"/>
    <property type="evidence" value="ECO:0007669"/>
    <property type="project" value="InterPro"/>
</dbReference>
<dbReference type="RefSeq" id="WP_179491942.1">
    <property type="nucleotide sequence ID" value="NZ_JACCCW010000002.1"/>
</dbReference>
<evidence type="ECO:0000256" key="1">
    <source>
        <dbReference type="ARBA" id="ARBA00001961"/>
    </source>
</evidence>
<dbReference type="Proteomes" id="UP000589520">
    <property type="component" value="Unassembled WGS sequence"/>
</dbReference>
<keyword evidence="5" id="KW-0560">Oxidoreductase</keyword>
<proteinExistence type="predicted"/>
<comment type="cofactor">
    <cofactor evidence="1">
        <name>L-ascorbate</name>
        <dbReference type="ChEBI" id="CHEBI:38290"/>
    </cofactor>
</comment>
<evidence type="ECO:0000313" key="9">
    <source>
        <dbReference type="Proteomes" id="UP000589520"/>
    </source>
</evidence>
<dbReference type="GO" id="GO:0051213">
    <property type="term" value="F:dioxygenase activity"/>
    <property type="evidence" value="ECO:0007669"/>
    <property type="project" value="UniProtKB-KW"/>
</dbReference>
<evidence type="ECO:0000256" key="6">
    <source>
        <dbReference type="ARBA" id="ARBA00023004"/>
    </source>
</evidence>
<dbReference type="Pfam" id="PF13640">
    <property type="entry name" value="2OG-FeII_Oxy_3"/>
    <property type="match status" value="1"/>
</dbReference>
<accession>A0A7Y9PIR9</accession>
<dbReference type="InterPro" id="IPR051559">
    <property type="entry name" value="HIF_prolyl_hydroxylases"/>
</dbReference>
<dbReference type="PANTHER" id="PTHR12907:SF26">
    <property type="entry name" value="HIF PROLYL HYDROXYLASE, ISOFORM C"/>
    <property type="match status" value="1"/>
</dbReference>
<dbReference type="GO" id="GO:0031418">
    <property type="term" value="F:L-ascorbic acid binding"/>
    <property type="evidence" value="ECO:0007669"/>
    <property type="project" value="UniProtKB-KW"/>
</dbReference>
<dbReference type="GO" id="GO:0005506">
    <property type="term" value="F:iron ion binding"/>
    <property type="evidence" value="ECO:0007669"/>
    <property type="project" value="InterPro"/>
</dbReference>
<dbReference type="AlphaFoldDB" id="A0A7Y9PIR9"/>
<evidence type="ECO:0000259" key="7">
    <source>
        <dbReference type="PROSITE" id="PS51471"/>
    </source>
</evidence>
<evidence type="ECO:0000256" key="4">
    <source>
        <dbReference type="ARBA" id="ARBA00022964"/>
    </source>
</evidence>
<dbReference type="PROSITE" id="PS51471">
    <property type="entry name" value="FE2OG_OXY"/>
    <property type="match status" value="1"/>
</dbReference>
<dbReference type="PANTHER" id="PTHR12907">
    <property type="entry name" value="EGL NINE HOMOLOG-RELATED"/>
    <property type="match status" value="1"/>
</dbReference>
<evidence type="ECO:0000313" key="8">
    <source>
        <dbReference type="EMBL" id="NYF80504.1"/>
    </source>
</evidence>
<dbReference type="InterPro" id="IPR005123">
    <property type="entry name" value="Oxoglu/Fe-dep_dioxygenase_dom"/>
</dbReference>
<feature type="domain" description="Fe2OG dioxygenase" evidence="7">
    <location>
        <begin position="178"/>
        <end position="283"/>
    </location>
</feature>
<dbReference type="SMART" id="SM00702">
    <property type="entry name" value="P4Hc"/>
    <property type="match status" value="1"/>
</dbReference>
<keyword evidence="6" id="KW-0408">Iron</keyword>
<keyword evidence="4" id="KW-0223">Dioxygenase</keyword>
<evidence type="ECO:0000256" key="2">
    <source>
        <dbReference type="ARBA" id="ARBA00022723"/>
    </source>
</evidence>
<reference evidence="8 9" key="1">
    <citation type="submission" date="2020-07" db="EMBL/GenBank/DDBJ databases">
        <title>Genomic Encyclopedia of Type Strains, Phase IV (KMG-V): Genome sequencing to study the core and pangenomes of soil and plant-associated prokaryotes.</title>
        <authorList>
            <person name="Whitman W."/>
        </authorList>
    </citation>
    <scope>NUCLEOTIDE SEQUENCE [LARGE SCALE GENOMIC DNA]</scope>
    <source>
        <strain evidence="8 9">X4EP2</strain>
    </source>
</reference>
<comment type="caution">
    <text evidence="8">The sequence shown here is derived from an EMBL/GenBank/DDBJ whole genome shotgun (WGS) entry which is preliminary data.</text>
</comment>
<gene>
    <name evidence="8" type="ORF">HDF17_002824</name>
</gene>
<organism evidence="8 9">
    <name type="scientific">Granulicella arctica</name>
    <dbReference type="NCBI Taxonomy" id="940613"/>
    <lineage>
        <taxon>Bacteria</taxon>
        <taxon>Pseudomonadati</taxon>
        <taxon>Acidobacteriota</taxon>
        <taxon>Terriglobia</taxon>
        <taxon>Terriglobales</taxon>
        <taxon>Acidobacteriaceae</taxon>
        <taxon>Granulicella</taxon>
    </lineage>
</organism>
<evidence type="ECO:0000256" key="5">
    <source>
        <dbReference type="ARBA" id="ARBA00023002"/>
    </source>
</evidence>
<dbReference type="InterPro" id="IPR044862">
    <property type="entry name" value="Pro_4_hyd_alph_FE2OG_OXY"/>
</dbReference>
<dbReference type="EMBL" id="JACCCW010000002">
    <property type="protein sequence ID" value="NYF80504.1"/>
    <property type="molecule type" value="Genomic_DNA"/>
</dbReference>
<protein>
    <recommendedName>
        <fullName evidence="7">Fe2OG dioxygenase domain-containing protein</fullName>
    </recommendedName>
</protein>